<dbReference type="GO" id="GO:0016887">
    <property type="term" value="F:ATP hydrolysis activity"/>
    <property type="evidence" value="ECO:0007669"/>
    <property type="project" value="InterPro"/>
</dbReference>
<dbReference type="InterPro" id="IPR017750">
    <property type="entry name" value="ATPase_T1SS"/>
</dbReference>
<dbReference type="GO" id="GO:0034040">
    <property type="term" value="F:ATPase-coupled lipid transmembrane transporter activity"/>
    <property type="evidence" value="ECO:0007669"/>
    <property type="project" value="TreeGrafter"/>
</dbReference>
<dbReference type="GO" id="GO:0140359">
    <property type="term" value="F:ABC-type transporter activity"/>
    <property type="evidence" value="ECO:0007669"/>
    <property type="project" value="InterPro"/>
</dbReference>
<evidence type="ECO:0000256" key="4">
    <source>
        <dbReference type="ARBA" id="ARBA00022692"/>
    </source>
</evidence>
<dbReference type="CDD" id="cd18587">
    <property type="entry name" value="ABC_6TM_LapB_like"/>
    <property type="match status" value="1"/>
</dbReference>
<sequence length="747" mass="81841">MNQKRGSSLVDEPTPLRPDPVGEKESDPLLQSLVFLSRYHGEPRSGEAISAGLPLDDGRLTLSLLPRAAQRAGLSAKLVSQQPDRVADILLPCIVILKGRRAAIMLSRDSERKNATIYLPEADGTQQILMDSLCEEATGQIVYIRREHRFDERAPETVKLAEGHWFWSTLKLSTPIYRDVLIASLLINLFALAAPLFTMNVYDKVVPNMAFDTLWVLASGMGIIVAFDLLVRQVRAFFLDTAGRKSEVLLSAKIFAKVMNLRMDARPVSVGAFVKNLQEFDSVRDFFTSMTMTTLVDMPFAIFFLVVIWIVGGPLVWVPVIALLILLGYSIVIQWPMKRSIELGSRLATEKHARLVESVAGLESLKLANAQGDTQRRYERAVGEISRWGVKSRNLSTSVSSLTMSVNQLATVALVIYGVYLIGDAQLSMGALIAAVMLTGRALQPLAQMALLITRLGQTRSAMAAIDQIMQMPDEVEEGKNYVHRDRLNMRIEFDHVGFQYAPESPEILHDVSLTIEPGERIGIIGRMGAGKSTLQRMMTGLYRATSGSLRIDGLDINQLHPADVRRHIGHAGQDSALFFGTIRENITLGQPHASDEAIQRAADVAGVTEFTRHDPDGLDRQVGEGGRLLSSGQRQSVLMARALLTRAPLLLLDEPGAHLDNRAEARLRRVLIEMPRSQTVVLVTHKSSMLEVVDRLIVLDQGRVIADGPKASVLKALNEGRVHAPGAGPGPGAGNAGSEVRHGTTG</sequence>
<dbReference type="FunFam" id="3.40.50.300:FF:000299">
    <property type="entry name" value="ABC transporter ATP-binding protein/permease"/>
    <property type="match status" value="1"/>
</dbReference>
<dbReference type="EMBL" id="CP021323">
    <property type="protein sequence ID" value="ARS53191.1"/>
    <property type="molecule type" value="Genomic_DNA"/>
</dbReference>
<keyword evidence="8 10" id="KW-0472">Membrane</keyword>
<evidence type="ECO:0000256" key="1">
    <source>
        <dbReference type="ARBA" id="ARBA00004651"/>
    </source>
</evidence>
<dbReference type="SUPFAM" id="SSF52540">
    <property type="entry name" value="P-loop containing nucleoside triphosphate hydrolases"/>
    <property type="match status" value="1"/>
</dbReference>
<evidence type="ECO:0000313" key="15">
    <source>
        <dbReference type="Proteomes" id="UP000250025"/>
    </source>
</evidence>
<dbReference type="GO" id="GO:0008233">
    <property type="term" value="F:peptidase activity"/>
    <property type="evidence" value="ECO:0007669"/>
    <property type="project" value="InterPro"/>
</dbReference>
<comment type="subcellular location">
    <subcellularLocation>
        <location evidence="1">Cell membrane</location>
        <topology evidence="1">Multi-pass membrane protein</topology>
    </subcellularLocation>
</comment>
<feature type="region of interest" description="Disordered" evidence="9">
    <location>
        <begin position="1"/>
        <end position="26"/>
    </location>
</feature>
<dbReference type="PROSITE" id="PS50893">
    <property type="entry name" value="ABC_TRANSPORTER_2"/>
    <property type="match status" value="1"/>
</dbReference>
<dbReference type="GO" id="GO:0006508">
    <property type="term" value="P:proteolysis"/>
    <property type="evidence" value="ECO:0007669"/>
    <property type="project" value="InterPro"/>
</dbReference>
<evidence type="ECO:0000256" key="9">
    <source>
        <dbReference type="SAM" id="MobiDB-lite"/>
    </source>
</evidence>
<keyword evidence="7 10" id="KW-1133">Transmembrane helix</keyword>
<dbReference type="InterPro" id="IPR005074">
    <property type="entry name" value="Peptidase_C39"/>
</dbReference>
<dbReference type="Gene3D" id="1.20.1560.10">
    <property type="entry name" value="ABC transporter type 1, transmembrane domain"/>
    <property type="match status" value="1"/>
</dbReference>
<dbReference type="GO" id="GO:0005886">
    <property type="term" value="C:plasma membrane"/>
    <property type="evidence" value="ECO:0007669"/>
    <property type="project" value="UniProtKB-SubCell"/>
</dbReference>
<dbReference type="InterPro" id="IPR039421">
    <property type="entry name" value="Type_1_exporter"/>
</dbReference>
<evidence type="ECO:0000256" key="2">
    <source>
        <dbReference type="ARBA" id="ARBA00022448"/>
    </source>
</evidence>
<feature type="domain" description="Peptidase C39" evidence="13">
    <location>
        <begin position="22"/>
        <end position="144"/>
    </location>
</feature>
<dbReference type="NCBIfam" id="TIGR03375">
    <property type="entry name" value="type_I_sec_LssB"/>
    <property type="match status" value="1"/>
</dbReference>
<dbReference type="SUPFAM" id="SSF90123">
    <property type="entry name" value="ABC transporter transmembrane region"/>
    <property type="match status" value="1"/>
</dbReference>
<dbReference type="InterPro" id="IPR003439">
    <property type="entry name" value="ABC_transporter-like_ATP-bd"/>
</dbReference>
<name>A0A2Z2HIF0_9GAMM</name>
<dbReference type="InterPro" id="IPR011527">
    <property type="entry name" value="ABC1_TM_dom"/>
</dbReference>
<dbReference type="Pfam" id="PF00005">
    <property type="entry name" value="ABC_tran"/>
    <property type="match status" value="1"/>
</dbReference>
<keyword evidence="2" id="KW-0813">Transport</keyword>
<dbReference type="InterPro" id="IPR036640">
    <property type="entry name" value="ABC1_TM_sf"/>
</dbReference>
<dbReference type="InterPro" id="IPR003593">
    <property type="entry name" value="AAA+_ATPase"/>
</dbReference>
<dbReference type="SMART" id="SM00382">
    <property type="entry name" value="AAA"/>
    <property type="match status" value="1"/>
</dbReference>
<evidence type="ECO:0000259" key="13">
    <source>
        <dbReference type="PROSITE" id="PS50990"/>
    </source>
</evidence>
<keyword evidence="15" id="KW-1185">Reference proteome</keyword>
<dbReference type="Proteomes" id="UP000250025">
    <property type="component" value="Chromosome"/>
</dbReference>
<feature type="transmembrane region" description="Helical" evidence="10">
    <location>
        <begin position="180"/>
        <end position="202"/>
    </location>
</feature>
<keyword evidence="3" id="KW-1003">Cell membrane</keyword>
<dbReference type="Gene3D" id="3.90.70.10">
    <property type="entry name" value="Cysteine proteinases"/>
    <property type="match status" value="1"/>
</dbReference>
<evidence type="ECO:0000259" key="12">
    <source>
        <dbReference type="PROSITE" id="PS50929"/>
    </source>
</evidence>
<feature type="transmembrane region" description="Helical" evidence="10">
    <location>
        <begin position="286"/>
        <end position="310"/>
    </location>
</feature>
<evidence type="ECO:0000259" key="11">
    <source>
        <dbReference type="PROSITE" id="PS50893"/>
    </source>
</evidence>
<feature type="domain" description="ABC transmembrane type-1" evidence="12">
    <location>
        <begin position="180"/>
        <end position="458"/>
    </location>
</feature>
<protein>
    <submittedName>
        <fullName evidence="14">Type I secretion system permease/ATPase</fullName>
    </submittedName>
</protein>
<evidence type="ECO:0000256" key="10">
    <source>
        <dbReference type="SAM" id="Phobius"/>
    </source>
</evidence>
<proteinExistence type="predicted"/>
<gene>
    <name evidence="14" type="ORF">B9G99_10240</name>
</gene>
<dbReference type="Pfam" id="PF00664">
    <property type="entry name" value="ABC_membrane"/>
    <property type="match status" value="1"/>
</dbReference>
<feature type="region of interest" description="Disordered" evidence="9">
    <location>
        <begin position="723"/>
        <end position="747"/>
    </location>
</feature>
<dbReference type="PANTHER" id="PTHR24221">
    <property type="entry name" value="ATP-BINDING CASSETTE SUB-FAMILY B"/>
    <property type="match status" value="1"/>
</dbReference>
<dbReference type="InterPro" id="IPR027417">
    <property type="entry name" value="P-loop_NTPase"/>
</dbReference>
<accession>A0A2Z2HIF0</accession>
<keyword evidence="6" id="KW-0067">ATP-binding</keyword>
<organism evidence="14 15">
    <name type="scientific">Kushneria konosiri</name>
    <dbReference type="NCBI Taxonomy" id="698828"/>
    <lineage>
        <taxon>Bacteria</taxon>
        <taxon>Pseudomonadati</taxon>
        <taxon>Pseudomonadota</taxon>
        <taxon>Gammaproteobacteria</taxon>
        <taxon>Oceanospirillales</taxon>
        <taxon>Halomonadaceae</taxon>
        <taxon>Kushneria</taxon>
    </lineage>
</organism>
<reference evidence="14 15" key="1">
    <citation type="journal article" date="2017" name="Int. J. Syst. Evol. Microbiol.">
        <title>Kushneria konosiri sp. nov., isolated from the Korean salt-fermented seafood Daemi-jeot.</title>
        <authorList>
            <person name="Yun J.H."/>
            <person name="Park S.K."/>
            <person name="Lee J.Y."/>
            <person name="Jung M.J."/>
            <person name="Bae J.W."/>
        </authorList>
    </citation>
    <scope>NUCLEOTIDE SEQUENCE [LARGE SCALE GENOMIC DNA]</scope>
    <source>
        <strain evidence="14 15">X49</strain>
    </source>
</reference>
<keyword evidence="4 10" id="KW-0812">Transmembrane</keyword>
<dbReference type="AlphaFoldDB" id="A0A2Z2HIF0"/>
<dbReference type="KEGG" id="kus:B9G99_10240"/>
<dbReference type="OrthoDB" id="9806127at2"/>
<evidence type="ECO:0000256" key="3">
    <source>
        <dbReference type="ARBA" id="ARBA00022475"/>
    </source>
</evidence>
<feature type="transmembrane region" description="Helical" evidence="10">
    <location>
        <begin position="214"/>
        <end position="231"/>
    </location>
</feature>
<evidence type="ECO:0000256" key="6">
    <source>
        <dbReference type="ARBA" id="ARBA00022840"/>
    </source>
</evidence>
<evidence type="ECO:0000313" key="14">
    <source>
        <dbReference type="EMBL" id="ARS53191.1"/>
    </source>
</evidence>
<keyword evidence="5" id="KW-0547">Nucleotide-binding</keyword>
<dbReference type="Gene3D" id="3.40.50.300">
    <property type="entry name" value="P-loop containing nucleotide triphosphate hydrolases"/>
    <property type="match status" value="1"/>
</dbReference>
<dbReference type="GO" id="GO:0005524">
    <property type="term" value="F:ATP binding"/>
    <property type="evidence" value="ECO:0007669"/>
    <property type="project" value="UniProtKB-KW"/>
</dbReference>
<dbReference type="PROSITE" id="PS50990">
    <property type="entry name" value="PEPTIDASE_C39"/>
    <property type="match status" value="1"/>
</dbReference>
<feature type="domain" description="ABC transporter" evidence="11">
    <location>
        <begin position="492"/>
        <end position="727"/>
    </location>
</feature>
<dbReference type="PROSITE" id="PS50929">
    <property type="entry name" value="ABC_TM1F"/>
    <property type="match status" value="1"/>
</dbReference>
<evidence type="ECO:0000256" key="5">
    <source>
        <dbReference type="ARBA" id="ARBA00022741"/>
    </source>
</evidence>
<evidence type="ECO:0000256" key="8">
    <source>
        <dbReference type="ARBA" id="ARBA00023136"/>
    </source>
</evidence>
<feature type="transmembrane region" description="Helical" evidence="10">
    <location>
        <begin position="316"/>
        <end position="337"/>
    </location>
</feature>
<dbReference type="PANTHER" id="PTHR24221:SF248">
    <property type="entry name" value="ABC TRANSPORTER TRANSMEMBRANE REGION"/>
    <property type="match status" value="1"/>
</dbReference>
<evidence type="ECO:0000256" key="7">
    <source>
        <dbReference type="ARBA" id="ARBA00022989"/>
    </source>
</evidence>